<dbReference type="InterPro" id="IPR016181">
    <property type="entry name" value="Acyl_CoA_acyltransferase"/>
</dbReference>
<dbReference type="EMBL" id="BARV01012592">
    <property type="protein sequence ID" value="GAI05515.1"/>
    <property type="molecule type" value="Genomic_DNA"/>
</dbReference>
<name>X1LT02_9ZZZZ</name>
<dbReference type="SUPFAM" id="SSF55729">
    <property type="entry name" value="Acyl-CoA N-acyltransferases (Nat)"/>
    <property type="match status" value="1"/>
</dbReference>
<dbReference type="AlphaFoldDB" id="X1LT02"/>
<evidence type="ECO:0008006" key="2">
    <source>
        <dbReference type="Google" id="ProtNLM"/>
    </source>
</evidence>
<sequence>LGKKIKKIKTIHYNNLRSVMIEGLNRKLGEVYAAYGTNGKYCAGACFLFSMDSFVFLFSASSPESRENGAMFLIIDNFIKTKAGSNYLIDFQGSNIDSLARFYRGFGSKPMEYLSIRQNKLPWPVRVLKR</sequence>
<reference evidence="1" key="1">
    <citation type="journal article" date="2014" name="Front. Microbiol.">
        <title>High frequency of phylogenetically diverse reductive dehalogenase-homologous genes in deep subseafloor sedimentary metagenomes.</title>
        <authorList>
            <person name="Kawai M."/>
            <person name="Futagami T."/>
            <person name="Toyoda A."/>
            <person name="Takaki Y."/>
            <person name="Nishi S."/>
            <person name="Hori S."/>
            <person name="Arai W."/>
            <person name="Tsubouchi T."/>
            <person name="Morono Y."/>
            <person name="Uchiyama I."/>
            <person name="Ito T."/>
            <person name="Fujiyama A."/>
            <person name="Inagaki F."/>
            <person name="Takami H."/>
        </authorList>
    </citation>
    <scope>NUCLEOTIDE SEQUENCE</scope>
    <source>
        <strain evidence="1">Expedition CK06-06</strain>
    </source>
</reference>
<comment type="caution">
    <text evidence="1">The sequence shown here is derived from an EMBL/GenBank/DDBJ whole genome shotgun (WGS) entry which is preliminary data.</text>
</comment>
<protein>
    <recommendedName>
        <fullName evidence="2">BioF2-like acetyltransferase domain-containing protein</fullName>
    </recommendedName>
</protein>
<feature type="non-terminal residue" evidence="1">
    <location>
        <position position="1"/>
    </location>
</feature>
<proteinExistence type="predicted"/>
<evidence type="ECO:0000313" key="1">
    <source>
        <dbReference type="EMBL" id="GAI05515.1"/>
    </source>
</evidence>
<organism evidence="1">
    <name type="scientific">marine sediment metagenome</name>
    <dbReference type="NCBI Taxonomy" id="412755"/>
    <lineage>
        <taxon>unclassified sequences</taxon>
        <taxon>metagenomes</taxon>
        <taxon>ecological metagenomes</taxon>
    </lineage>
</organism>
<dbReference type="Gene3D" id="3.40.630.30">
    <property type="match status" value="1"/>
</dbReference>
<accession>X1LT02</accession>
<gene>
    <name evidence="1" type="ORF">S06H3_23239</name>
</gene>